<dbReference type="GO" id="GO:0030313">
    <property type="term" value="C:cell envelope"/>
    <property type="evidence" value="ECO:0007669"/>
    <property type="project" value="UniProtKB-SubCell"/>
</dbReference>
<evidence type="ECO:0000256" key="1">
    <source>
        <dbReference type="ARBA" id="ARBA00004196"/>
    </source>
</evidence>
<gene>
    <name evidence="5" type="ordered locus">Sgly_0285</name>
</gene>
<keyword evidence="3" id="KW-0862">Zinc</keyword>
<dbReference type="Gene3D" id="2.40.128.20">
    <property type="match status" value="1"/>
</dbReference>
<dbReference type="InterPro" id="IPR007253">
    <property type="entry name" value="Cell_wall-bd_2"/>
</dbReference>
<evidence type="ECO:0000256" key="3">
    <source>
        <dbReference type="ARBA" id="ARBA00022833"/>
    </source>
</evidence>
<dbReference type="Pfam" id="PF09479">
    <property type="entry name" value="Flg_new"/>
    <property type="match status" value="1"/>
</dbReference>
<sequence>MRTNKLLIILSICIILMQGFYCRSTVADTSSSSVNDIRISGNDRYQTAVEISENGWTTSDYVVLARGDDFADALCAGPLAQKYNGPILLTQSNALNPNTFAELQRLRAKHIIIVGGTGAVSPEVENELKTAGFNNIQRIFGSDRFQTSVMIARELNAGTKVALATGNDYPDALSISGIASKLGMPILLTGANSLDNNVLDYLWQHRGITQTYIIGGIGAISSAIEQIVPGPVRLSGQNRFETNIAVIRNFESIISFNKIYVATGNDFADALTGALLSAGSGSPLILVSKTLPISTSDYLKTKMTNASIVVLLGGGAAVNESVIKDIASIRNNIGKLPTGNSGNSGGGGRRGSTMYQVTFNTTPAFSEAQNMPAAQRVAAGGQAKSPSSAPTLAGYLFVDWYTDEELTTLFNFNTKITAATTIYAKFVPDFTGWSGTWNAMTSYFDDPELQEVFSQGAEVCSMSVEQLKTMYGALIGTDSASLVIDGNIIKFCSEKDGAGSAETITYTYVDEYTLVSDEELVWYEFEGSTDGEYKYLAITFPELQPL</sequence>
<dbReference type="eggNOG" id="COG2247">
    <property type="taxonomic scope" value="Bacteria"/>
</dbReference>
<dbReference type="PANTHER" id="PTHR30032">
    <property type="entry name" value="N-ACETYLMURAMOYL-L-ALANINE AMIDASE-RELATED"/>
    <property type="match status" value="1"/>
</dbReference>
<dbReference type="SUPFAM" id="SSF50814">
    <property type="entry name" value="Lipocalins"/>
    <property type="match status" value="1"/>
</dbReference>
<keyword evidence="6" id="KW-1185">Reference proteome</keyword>
<organism evidence="5 6">
    <name type="scientific">Syntrophobotulus glycolicus (strain DSM 8271 / FlGlyR)</name>
    <dbReference type="NCBI Taxonomy" id="645991"/>
    <lineage>
        <taxon>Bacteria</taxon>
        <taxon>Bacillati</taxon>
        <taxon>Bacillota</taxon>
        <taxon>Clostridia</taxon>
        <taxon>Eubacteriales</taxon>
        <taxon>Desulfitobacteriaceae</taxon>
        <taxon>Syntrophobotulus</taxon>
    </lineage>
</organism>
<dbReference type="InterPro" id="IPR051922">
    <property type="entry name" value="Bact_Sporulation_Assoc"/>
</dbReference>
<name>F0SWW4_SYNGF</name>
<comment type="subcellular location">
    <subcellularLocation>
        <location evidence="1">Cell envelope</location>
    </subcellularLocation>
</comment>
<dbReference type="eggNOG" id="COG3443">
    <property type="taxonomic scope" value="Bacteria"/>
</dbReference>
<dbReference type="PANTHER" id="PTHR30032:SF8">
    <property type="entry name" value="GERMINATION-SPECIFIC N-ACETYLMURAMOYL-L-ALANINE AMIDASE"/>
    <property type="match status" value="1"/>
</dbReference>
<dbReference type="GO" id="GO:0008270">
    <property type="term" value="F:zinc ion binding"/>
    <property type="evidence" value="ECO:0007669"/>
    <property type="project" value="InterPro"/>
</dbReference>
<accession>F0SWW4</accession>
<reference evidence="6" key="2">
    <citation type="submission" date="2011-02" db="EMBL/GenBank/DDBJ databases">
        <title>The complete genome of Syntrophobotulus glycolicus DSM 8271.</title>
        <authorList>
            <person name="Lucas S."/>
            <person name="Copeland A."/>
            <person name="Lapidus A."/>
            <person name="Bruce D."/>
            <person name="Goodwin L."/>
            <person name="Pitluck S."/>
            <person name="Kyrpides N."/>
            <person name="Mavromatis K."/>
            <person name="Pagani I."/>
            <person name="Ivanova N."/>
            <person name="Mikhailova N."/>
            <person name="Chertkov O."/>
            <person name="Held B."/>
            <person name="Detter J.C."/>
            <person name="Tapia R."/>
            <person name="Han C."/>
            <person name="Land M."/>
            <person name="Hauser L."/>
            <person name="Markowitz V."/>
            <person name="Cheng J.-F."/>
            <person name="Hugenholtz P."/>
            <person name="Woyke T."/>
            <person name="Wu D."/>
            <person name="Spring S."/>
            <person name="Schroeder M."/>
            <person name="Brambilla E."/>
            <person name="Klenk H.-P."/>
            <person name="Eisen J.A."/>
        </authorList>
    </citation>
    <scope>NUCLEOTIDE SEQUENCE [LARGE SCALE GENOMIC DNA]</scope>
    <source>
        <strain evidence="6">DSM 8271 / FlGlyR</strain>
    </source>
</reference>
<evidence type="ECO:0000313" key="6">
    <source>
        <dbReference type="Proteomes" id="UP000007488"/>
    </source>
</evidence>
<dbReference type="EMBL" id="CP002547">
    <property type="protein sequence ID" value="ADY54654.1"/>
    <property type="molecule type" value="Genomic_DNA"/>
</dbReference>
<dbReference type="OrthoDB" id="189537at2"/>
<dbReference type="AlphaFoldDB" id="F0SWW4"/>
<dbReference type="Proteomes" id="UP000007488">
    <property type="component" value="Chromosome"/>
</dbReference>
<dbReference type="Pfam" id="PF04122">
    <property type="entry name" value="CW_binding_2"/>
    <property type="match status" value="3"/>
</dbReference>
<dbReference type="InterPro" id="IPR013378">
    <property type="entry name" value="InlB-like_B-rpt"/>
</dbReference>
<evidence type="ECO:0000313" key="5">
    <source>
        <dbReference type="EMBL" id="ADY54654.1"/>
    </source>
</evidence>
<proteinExistence type="predicted"/>
<dbReference type="STRING" id="645991.Sgly_0285"/>
<dbReference type="Pfam" id="PF09223">
    <property type="entry name" value="ZinT"/>
    <property type="match status" value="1"/>
</dbReference>
<dbReference type="Gene3D" id="3.40.50.12090">
    <property type="match status" value="2"/>
</dbReference>
<dbReference type="KEGG" id="sgy:Sgly_0285"/>
<dbReference type="HOGENOM" id="CLU_498673_0_0_9"/>
<evidence type="ECO:0000259" key="4">
    <source>
        <dbReference type="Pfam" id="PF09223"/>
    </source>
</evidence>
<protein>
    <submittedName>
        <fullName evidence="5">Cell wall binding repeat 2-containing protein</fullName>
    </submittedName>
</protein>
<dbReference type="InterPro" id="IPR012674">
    <property type="entry name" value="Calycin"/>
</dbReference>
<dbReference type="InterPro" id="IPR015304">
    <property type="entry name" value="ZinT_dom"/>
</dbReference>
<feature type="domain" description="ZinT" evidence="4">
    <location>
        <begin position="431"/>
        <end position="538"/>
    </location>
</feature>
<dbReference type="Gene3D" id="2.60.40.4270">
    <property type="entry name" value="Listeria-Bacteroides repeat domain"/>
    <property type="match status" value="1"/>
</dbReference>
<dbReference type="InterPro" id="IPR042229">
    <property type="entry name" value="Listeria/Bacterioides_rpt_sf"/>
</dbReference>
<keyword evidence="2" id="KW-0732">Signal</keyword>
<dbReference type="RefSeq" id="WP_013623525.1">
    <property type="nucleotide sequence ID" value="NC_015172.1"/>
</dbReference>
<reference evidence="5 6" key="1">
    <citation type="journal article" date="2011" name="Stand. Genomic Sci.">
        <title>Complete genome sequence of Syntrophobotulus glycolicus type strain (FlGlyR).</title>
        <authorList>
            <person name="Han C."/>
            <person name="Mwirichia R."/>
            <person name="Chertkov O."/>
            <person name="Held B."/>
            <person name="Lapidus A."/>
            <person name="Nolan M."/>
            <person name="Lucas S."/>
            <person name="Hammon N."/>
            <person name="Deshpande S."/>
            <person name="Cheng J.F."/>
            <person name="Tapia R."/>
            <person name="Goodwin L."/>
            <person name="Pitluck S."/>
            <person name="Huntemann M."/>
            <person name="Liolios K."/>
            <person name="Ivanova N."/>
            <person name="Pagani I."/>
            <person name="Mavromatis K."/>
            <person name="Ovchinikova G."/>
            <person name="Pati A."/>
            <person name="Chen A."/>
            <person name="Palaniappan K."/>
            <person name="Land M."/>
            <person name="Hauser L."/>
            <person name="Brambilla E.M."/>
            <person name="Rohde M."/>
            <person name="Spring S."/>
            <person name="Sikorski J."/>
            <person name="Goker M."/>
            <person name="Woyke T."/>
            <person name="Bristow J."/>
            <person name="Eisen J.A."/>
            <person name="Markowitz V."/>
            <person name="Hugenholtz P."/>
            <person name="Kyrpides N.C."/>
            <person name="Klenk H.P."/>
            <person name="Detter J.C."/>
        </authorList>
    </citation>
    <scope>NUCLEOTIDE SEQUENCE [LARGE SCALE GENOMIC DNA]</scope>
    <source>
        <strain evidence="6">DSM 8271 / FlGlyR</strain>
    </source>
</reference>
<evidence type="ECO:0000256" key="2">
    <source>
        <dbReference type="ARBA" id="ARBA00022729"/>
    </source>
</evidence>